<proteinExistence type="predicted"/>
<keyword evidence="1" id="KW-0812">Transmembrane</keyword>
<accession>A0A8T0HDL0</accession>
<dbReference type="EMBL" id="CM026427">
    <property type="protein sequence ID" value="KAG0568229.1"/>
    <property type="molecule type" value="Genomic_DNA"/>
</dbReference>
<evidence type="ECO:0000313" key="3">
    <source>
        <dbReference type="Proteomes" id="UP000822688"/>
    </source>
</evidence>
<organism evidence="2 3">
    <name type="scientific">Ceratodon purpureus</name>
    <name type="common">Fire moss</name>
    <name type="synonym">Dicranum purpureum</name>
    <dbReference type="NCBI Taxonomy" id="3225"/>
    <lineage>
        <taxon>Eukaryota</taxon>
        <taxon>Viridiplantae</taxon>
        <taxon>Streptophyta</taxon>
        <taxon>Embryophyta</taxon>
        <taxon>Bryophyta</taxon>
        <taxon>Bryophytina</taxon>
        <taxon>Bryopsida</taxon>
        <taxon>Dicranidae</taxon>
        <taxon>Pseudoditrichales</taxon>
        <taxon>Ditrichaceae</taxon>
        <taxon>Ceratodon</taxon>
    </lineage>
</organism>
<evidence type="ECO:0000256" key="1">
    <source>
        <dbReference type="SAM" id="Phobius"/>
    </source>
</evidence>
<dbReference type="Proteomes" id="UP000822688">
    <property type="component" value="Chromosome 6"/>
</dbReference>
<evidence type="ECO:0000313" key="2">
    <source>
        <dbReference type="EMBL" id="KAG0568229.1"/>
    </source>
</evidence>
<feature type="transmembrane region" description="Helical" evidence="1">
    <location>
        <begin position="20"/>
        <end position="39"/>
    </location>
</feature>
<dbReference type="AlphaFoldDB" id="A0A8T0HDL0"/>
<name>A0A8T0HDL0_CERPU</name>
<protein>
    <submittedName>
        <fullName evidence="2">Uncharacterized protein</fullName>
    </submittedName>
</protein>
<dbReference type="OrthoDB" id="10468523at2759"/>
<sequence>MALAMAAKKGISAPTSQDVWGRPSAGVIGVVFIMIIVSMQVGGGSADSTVLNLSKATMSVNDFVLEPEVGQLTIAISSGGSALIDLSYTKNITGVKIQDGKEYYVVPNQAGTTAILSGLSVVTVDLIEAKIIEEAF</sequence>
<keyword evidence="1" id="KW-0472">Membrane</keyword>
<reference evidence="2 3" key="1">
    <citation type="submission" date="2020-06" db="EMBL/GenBank/DDBJ databases">
        <title>WGS assembly of Ceratodon purpureus strain R40.</title>
        <authorList>
            <person name="Carey S.B."/>
            <person name="Jenkins J."/>
            <person name="Shu S."/>
            <person name="Lovell J.T."/>
            <person name="Sreedasyam A."/>
            <person name="Maumus F."/>
            <person name="Tiley G.P."/>
            <person name="Fernandez-Pozo N."/>
            <person name="Barry K."/>
            <person name="Chen C."/>
            <person name="Wang M."/>
            <person name="Lipzen A."/>
            <person name="Daum C."/>
            <person name="Saski C.A."/>
            <person name="Payton A.C."/>
            <person name="Mcbreen J.C."/>
            <person name="Conrad R.E."/>
            <person name="Kollar L.M."/>
            <person name="Olsson S."/>
            <person name="Huttunen S."/>
            <person name="Landis J.B."/>
            <person name="Wickett N.J."/>
            <person name="Johnson M.G."/>
            <person name="Rensing S.A."/>
            <person name="Grimwood J."/>
            <person name="Schmutz J."/>
            <person name="Mcdaniel S.F."/>
        </authorList>
    </citation>
    <scope>NUCLEOTIDE SEQUENCE [LARGE SCALE GENOMIC DNA]</scope>
    <source>
        <strain evidence="2 3">R40</strain>
    </source>
</reference>
<gene>
    <name evidence="2" type="ORF">KC19_6G004400</name>
</gene>
<keyword evidence="1" id="KW-1133">Transmembrane helix</keyword>
<keyword evidence="3" id="KW-1185">Reference proteome</keyword>
<comment type="caution">
    <text evidence="2">The sequence shown here is derived from an EMBL/GenBank/DDBJ whole genome shotgun (WGS) entry which is preliminary data.</text>
</comment>